<dbReference type="InterPro" id="IPR051064">
    <property type="entry name" value="SEC14/CRAL-TRIO_domain"/>
</dbReference>
<dbReference type="PROSITE" id="PS50191">
    <property type="entry name" value="CRAL_TRIO"/>
    <property type="match status" value="1"/>
</dbReference>
<feature type="domain" description="CRAL-TRIO" evidence="1">
    <location>
        <begin position="53"/>
        <end position="232"/>
    </location>
</feature>
<protein>
    <recommendedName>
        <fullName evidence="1">CRAL-TRIO domain-containing protein</fullName>
    </recommendedName>
</protein>
<dbReference type="SUPFAM" id="SSF52087">
    <property type="entry name" value="CRAL/TRIO domain"/>
    <property type="match status" value="1"/>
</dbReference>
<sequence>MEPHLPYDYMNMDIYLLRWLQVRSFDIPAAARMLQENLRWREENEMDTVLEEDWTQFNNQYRFNLDGCDDNGAPVAVLFVGEWDMRRAVLAGQSDKMRRFMDKCFEEVTTVLRNMQARGSNATRVYIIFDLAWVSFQVQVGSRCLPLYIYMVQSQAAHYPLVANVGVVINTPDIIIPVWNNVIKPAAPPEVRKLVEVYGRKKSLWREALLTKYGIDFTKLSHEMGGDGPDPVDSNDLRKSGYLYECPELK</sequence>
<dbReference type="PANTHER" id="PTHR23324">
    <property type="entry name" value="SEC14 RELATED PROTEIN"/>
    <property type="match status" value="1"/>
</dbReference>
<evidence type="ECO:0000313" key="3">
    <source>
        <dbReference type="Proteomes" id="UP000198287"/>
    </source>
</evidence>
<dbReference type="EMBL" id="LNIX01000027">
    <property type="protein sequence ID" value="OXA42016.1"/>
    <property type="molecule type" value="Genomic_DNA"/>
</dbReference>
<comment type="caution">
    <text evidence="2">The sequence shown here is derived from an EMBL/GenBank/DDBJ whole genome shotgun (WGS) entry which is preliminary data.</text>
</comment>
<dbReference type="Pfam" id="PF00650">
    <property type="entry name" value="CRAL_TRIO"/>
    <property type="match status" value="1"/>
</dbReference>
<keyword evidence="3" id="KW-1185">Reference proteome</keyword>
<name>A0A226DCP2_FOLCA</name>
<dbReference type="InterPro" id="IPR036865">
    <property type="entry name" value="CRAL-TRIO_dom_sf"/>
</dbReference>
<dbReference type="SUPFAM" id="SSF46938">
    <property type="entry name" value="CRAL/TRIO N-terminal domain"/>
    <property type="match status" value="1"/>
</dbReference>
<gene>
    <name evidence="2" type="ORF">Fcan01_23236</name>
</gene>
<dbReference type="AlphaFoldDB" id="A0A226DCP2"/>
<dbReference type="InterPro" id="IPR001251">
    <property type="entry name" value="CRAL-TRIO_dom"/>
</dbReference>
<proteinExistence type="predicted"/>
<evidence type="ECO:0000259" key="1">
    <source>
        <dbReference type="PROSITE" id="PS50191"/>
    </source>
</evidence>
<dbReference type="CDD" id="cd00170">
    <property type="entry name" value="SEC14"/>
    <property type="match status" value="1"/>
</dbReference>
<dbReference type="Gene3D" id="3.40.525.10">
    <property type="entry name" value="CRAL-TRIO lipid binding domain"/>
    <property type="match status" value="1"/>
</dbReference>
<accession>A0A226DCP2</accession>
<dbReference type="Proteomes" id="UP000198287">
    <property type="component" value="Unassembled WGS sequence"/>
</dbReference>
<dbReference type="PANTHER" id="PTHR23324:SF83">
    <property type="entry name" value="SEC14-LIKE PROTEIN 2"/>
    <property type="match status" value="1"/>
</dbReference>
<evidence type="ECO:0000313" key="2">
    <source>
        <dbReference type="EMBL" id="OXA42016.1"/>
    </source>
</evidence>
<dbReference type="OrthoDB" id="75724at2759"/>
<dbReference type="InterPro" id="IPR036273">
    <property type="entry name" value="CRAL/TRIO_N_dom_sf"/>
</dbReference>
<reference evidence="2 3" key="1">
    <citation type="submission" date="2015-12" db="EMBL/GenBank/DDBJ databases">
        <title>The genome of Folsomia candida.</title>
        <authorList>
            <person name="Faddeeva A."/>
            <person name="Derks M.F."/>
            <person name="Anvar Y."/>
            <person name="Smit S."/>
            <person name="Van Straalen N."/>
            <person name="Roelofs D."/>
        </authorList>
    </citation>
    <scope>NUCLEOTIDE SEQUENCE [LARGE SCALE GENOMIC DNA]</scope>
    <source>
        <strain evidence="2 3">VU population</strain>
        <tissue evidence="2">Whole body</tissue>
    </source>
</reference>
<dbReference type="GO" id="GO:0005737">
    <property type="term" value="C:cytoplasm"/>
    <property type="evidence" value="ECO:0007669"/>
    <property type="project" value="TreeGrafter"/>
</dbReference>
<organism evidence="2 3">
    <name type="scientific">Folsomia candida</name>
    <name type="common">Springtail</name>
    <dbReference type="NCBI Taxonomy" id="158441"/>
    <lineage>
        <taxon>Eukaryota</taxon>
        <taxon>Metazoa</taxon>
        <taxon>Ecdysozoa</taxon>
        <taxon>Arthropoda</taxon>
        <taxon>Hexapoda</taxon>
        <taxon>Collembola</taxon>
        <taxon>Entomobryomorpha</taxon>
        <taxon>Isotomoidea</taxon>
        <taxon>Isotomidae</taxon>
        <taxon>Proisotominae</taxon>
        <taxon>Folsomia</taxon>
    </lineage>
</organism>